<evidence type="ECO:0000313" key="3">
    <source>
        <dbReference type="Proteomes" id="UP000029692"/>
    </source>
</evidence>
<dbReference type="eggNOG" id="COG0204">
    <property type="taxonomic scope" value="Bacteria"/>
</dbReference>
<comment type="caution">
    <text evidence="2">The sequence shown here is derived from an EMBL/GenBank/DDBJ whole genome shotgun (WGS) entry which is preliminary data.</text>
</comment>
<feature type="domain" description="Phospholipid/glycerol acyltransferase" evidence="1">
    <location>
        <begin position="75"/>
        <end position="219"/>
    </location>
</feature>
<organism evidence="2 3">
    <name type="scientific">Spirochaeta lutea</name>
    <dbReference type="NCBI Taxonomy" id="1480694"/>
    <lineage>
        <taxon>Bacteria</taxon>
        <taxon>Pseudomonadati</taxon>
        <taxon>Spirochaetota</taxon>
        <taxon>Spirochaetia</taxon>
        <taxon>Spirochaetales</taxon>
        <taxon>Spirochaetaceae</taxon>
        <taxon>Spirochaeta</taxon>
    </lineage>
</organism>
<reference evidence="2 3" key="1">
    <citation type="submission" date="2014-05" db="EMBL/GenBank/DDBJ databases">
        <title>De novo Genome Sequence of Spirocheata sp.</title>
        <authorList>
            <person name="Shivani Y."/>
            <person name="Subhash Y."/>
            <person name="Tushar L."/>
            <person name="Sasikala C."/>
            <person name="Ramana C.V."/>
        </authorList>
    </citation>
    <scope>NUCLEOTIDE SEQUENCE [LARGE SCALE GENOMIC DNA]</scope>
    <source>
        <strain evidence="2 3">JC230</strain>
    </source>
</reference>
<evidence type="ECO:0000259" key="1">
    <source>
        <dbReference type="SMART" id="SM00563"/>
    </source>
</evidence>
<dbReference type="EMBL" id="JNUP01000065">
    <property type="protein sequence ID" value="KGE71628.1"/>
    <property type="molecule type" value="Genomic_DNA"/>
</dbReference>
<keyword evidence="3" id="KW-1185">Reference proteome</keyword>
<dbReference type="SMART" id="SM00563">
    <property type="entry name" value="PlsC"/>
    <property type="match status" value="1"/>
</dbReference>
<dbReference type="GO" id="GO:0016746">
    <property type="term" value="F:acyltransferase activity"/>
    <property type="evidence" value="ECO:0007669"/>
    <property type="project" value="InterPro"/>
</dbReference>
<gene>
    <name evidence="2" type="ORF">DC28_10175</name>
</gene>
<dbReference type="SUPFAM" id="SSF69593">
    <property type="entry name" value="Glycerol-3-phosphate (1)-acyltransferase"/>
    <property type="match status" value="1"/>
</dbReference>
<dbReference type="STRING" id="1480694.DC28_10175"/>
<name>A0A098QW45_9SPIO</name>
<dbReference type="InterPro" id="IPR002123">
    <property type="entry name" value="Plipid/glycerol_acylTrfase"/>
</dbReference>
<protein>
    <recommendedName>
        <fullName evidence="1">Phospholipid/glycerol acyltransferase domain-containing protein</fullName>
    </recommendedName>
</protein>
<dbReference type="OrthoDB" id="350185at2"/>
<dbReference type="Proteomes" id="UP000029692">
    <property type="component" value="Unassembled WGS sequence"/>
</dbReference>
<evidence type="ECO:0000313" key="2">
    <source>
        <dbReference type="EMBL" id="KGE71628.1"/>
    </source>
</evidence>
<sequence>MQTVKQRYGHVAKQLIANSKHSSSVTSDRVFQEANQKNRKLIDEVVEELLLPGSRIEGIHELHRLFELAQEGKSCLLLMEHYSNFDIPTFHYLISQSTQAGPKVSNSIIPMAGLKLNAESDFVRAFTEAYTRLVIYPSRSLQPYEGTDQWAEEKKKSRQINMAALHEMVRRKHDGYIILLFPSGTRYRPGNEATRRGLPEVDSYLRAFDYVLPVGISGNILRVNQEGTMADDFITEDVVVFSAGTISSAEDYRKRAREAASPEAPAAEVKQATADLVMAELKSLHFQARSLRSVHLPANHPPDEDGYTQDN</sequence>
<accession>A0A098QW45</accession>
<dbReference type="RefSeq" id="WP_037548067.1">
    <property type="nucleotide sequence ID" value="NZ_JNUP01000065.1"/>
</dbReference>
<dbReference type="Gene3D" id="3.40.1130.10">
    <property type="entry name" value="Glycerol-3-phosphate (1)-acyltransferase"/>
    <property type="match status" value="1"/>
</dbReference>
<dbReference type="AlphaFoldDB" id="A0A098QW45"/>
<proteinExistence type="predicted"/>